<dbReference type="AlphaFoldDB" id="A0A9P6YUJ2"/>
<proteinExistence type="predicted"/>
<keyword evidence="3" id="KW-1185">Reference proteome</keyword>
<gene>
    <name evidence="2" type="ORF">G6F50_010626</name>
</gene>
<sequence>MDRANITNPTSVTTLTSEPNFHFGPANAPTTSAIPLGGSLDFGALPGVPDWFQPIMAIITSQGQRLAQLEALTKENKDLRAELEAAHRHIKELETLSVPPATGSEASKWKPSRTPTLTPEPTSSSFASAARKGKSTTQPAKPKSTNRTRKATTKRQLQVAARTFAPPPANNGYQYLYLPCRFRESVTNVRKKIGILGLENWRILDVYHPTTRVVALLVHNEYASTATSKLNTAGIKLINDFDPRDPTNLRDSKYQDLSDTEKQQKMVQIHTSHLLTALDRMRPTVRSAVARDFIAKQWITSQVYADHIKTFTPTPTPMQANPVDTDMDEATQPVSAGNGEPDTEQL</sequence>
<protein>
    <submittedName>
        <fullName evidence="2">Uncharacterized protein</fullName>
    </submittedName>
</protein>
<feature type="region of interest" description="Disordered" evidence="1">
    <location>
        <begin position="1"/>
        <end position="21"/>
    </location>
</feature>
<feature type="compositionally biased region" description="Basic residues" evidence="1">
    <location>
        <begin position="144"/>
        <end position="153"/>
    </location>
</feature>
<evidence type="ECO:0000313" key="2">
    <source>
        <dbReference type="EMBL" id="KAG1564853.1"/>
    </source>
</evidence>
<organism evidence="2 3">
    <name type="scientific">Rhizopus delemar</name>
    <dbReference type="NCBI Taxonomy" id="936053"/>
    <lineage>
        <taxon>Eukaryota</taxon>
        <taxon>Fungi</taxon>
        <taxon>Fungi incertae sedis</taxon>
        <taxon>Mucoromycota</taxon>
        <taxon>Mucoromycotina</taxon>
        <taxon>Mucoromycetes</taxon>
        <taxon>Mucorales</taxon>
        <taxon>Mucorineae</taxon>
        <taxon>Rhizopodaceae</taxon>
        <taxon>Rhizopus</taxon>
    </lineage>
</organism>
<feature type="compositionally biased region" description="Low complexity" evidence="1">
    <location>
        <begin position="112"/>
        <end position="125"/>
    </location>
</feature>
<feature type="region of interest" description="Disordered" evidence="1">
    <location>
        <begin position="314"/>
        <end position="346"/>
    </location>
</feature>
<evidence type="ECO:0000256" key="1">
    <source>
        <dbReference type="SAM" id="MobiDB-lite"/>
    </source>
</evidence>
<dbReference type="OMA" id="EPTACKE"/>
<name>A0A9P6YUJ2_9FUNG</name>
<dbReference type="Proteomes" id="UP000740926">
    <property type="component" value="Unassembled WGS sequence"/>
</dbReference>
<reference evidence="2 3" key="1">
    <citation type="journal article" date="2020" name="Microb. Genom.">
        <title>Genetic diversity of clinical and environmental Mucorales isolates obtained from an investigation of mucormycosis cases among solid organ transplant recipients.</title>
        <authorList>
            <person name="Nguyen M.H."/>
            <person name="Kaul D."/>
            <person name="Muto C."/>
            <person name="Cheng S.J."/>
            <person name="Richter R.A."/>
            <person name="Bruno V.M."/>
            <person name="Liu G."/>
            <person name="Beyhan S."/>
            <person name="Sundermann A.J."/>
            <person name="Mounaud S."/>
            <person name="Pasculle A.W."/>
            <person name="Nierman W.C."/>
            <person name="Driscoll E."/>
            <person name="Cumbie R."/>
            <person name="Clancy C.J."/>
            <person name="Dupont C.L."/>
        </authorList>
    </citation>
    <scope>NUCLEOTIDE SEQUENCE [LARGE SCALE GENOMIC DNA]</scope>
    <source>
        <strain evidence="2 3">GL24</strain>
    </source>
</reference>
<accession>A0A9P6YUJ2</accession>
<feature type="compositionally biased region" description="Polar residues" evidence="1">
    <location>
        <begin position="1"/>
        <end position="19"/>
    </location>
</feature>
<dbReference type="EMBL" id="JAANIU010002395">
    <property type="protein sequence ID" value="KAG1564853.1"/>
    <property type="molecule type" value="Genomic_DNA"/>
</dbReference>
<comment type="caution">
    <text evidence="2">The sequence shown here is derived from an EMBL/GenBank/DDBJ whole genome shotgun (WGS) entry which is preliminary data.</text>
</comment>
<feature type="region of interest" description="Disordered" evidence="1">
    <location>
        <begin position="92"/>
        <end position="165"/>
    </location>
</feature>
<evidence type="ECO:0000313" key="3">
    <source>
        <dbReference type="Proteomes" id="UP000740926"/>
    </source>
</evidence>